<dbReference type="PANTHER" id="PTHR33164">
    <property type="entry name" value="TRANSCRIPTIONAL REGULATOR, MARR FAMILY"/>
    <property type="match status" value="1"/>
</dbReference>
<dbReference type="Pfam" id="PF01047">
    <property type="entry name" value="MarR"/>
    <property type="match status" value="1"/>
</dbReference>
<dbReference type="SUPFAM" id="SSF46785">
    <property type="entry name" value="Winged helix' DNA-binding domain"/>
    <property type="match status" value="1"/>
</dbReference>
<name>A0A3N3ZSP2_9MICC</name>
<sequence length="182" mass="21339">MVYANSTKLPHNGGRPGPANRNHFAYYCSVPIRETTNDPVETSTAAWEALYRAQVTVMRRLQRREEFADLSMREYDVLFNLSRADDRGIRLNELNEYVLLTQSSLSRMLERLESKGLVHRWQDPQDLRGLRIRLTEDGHDLQARIAEHFDRHVHELMANGLDPEELRILTRLSDRLRQSLRD</sequence>
<evidence type="ECO:0000313" key="3">
    <source>
        <dbReference type="Proteomes" id="UP000270616"/>
    </source>
</evidence>
<dbReference type="SMART" id="SM00347">
    <property type="entry name" value="HTH_MARR"/>
    <property type="match status" value="1"/>
</dbReference>
<dbReference type="InterPro" id="IPR036388">
    <property type="entry name" value="WH-like_DNA-bd_sf"/>
</dbReference>
<proteinExistence type="predicted"/>
<accession>A0A3N3ZSP2</accession>
<dbReference type="GO" id="GO:0003700">
    <property type="term" value="F:DNA-binding transcription factor activity"/>
    <property type="evidence" value="ECO:0007669"/>
    <property type="project" value="InterPro"/>
</dbReference>
<organism evidence="2 3">
    <name type="scientific">Kocuria soli</name>
    <dbReference type="NCBI Taxonomy" id="2485125"/>
    <lineage>
        <taxon>Bacteria</taxon>
        <taxon>Bacillati</taxon>
        <taxon>Actinomycetota</taxon>
        <taxon>Actinomycetes</taxon>
        <taxon>Micrococcales</taxon>
        <taxon>Micrococcaceae</taxon>
        <taxon>Kocuria</taxon>
    </lineage>
</organism>
<comment type="caution">
    <text evidence="2">The sequence shown here is derived from an EMBL/GenBank/DDBJ whole genome shotgun (WGS) entry which is preliminary data.</text>
</comment>
<dbReference type="OrthoDB" id="3178168at2"/>
<dbReference type="InterPro" id="IPR036390">
    <property type="entry name" value="WH_DNA-bd_sf"/>
</dbReference>
<reference evidence="2 3" key="1">
    <citation type="submission" date="2018-10" db="EMBL/GenBank/DDBJ databases">
        <title>Kocuria sp. M5W7-7, whole genome shotgun sequence.</title>
        <authorList>
            <person name="Tuo L."/>
        </authorList>
    </citation>
    <scope>NUCLEOTIDE SEQUENCE [LARGE SCALE GENOMIC DNA]</scope>
    <source>
        <strain evidence="2 3">M5W7-7</strain>
    </source>
</reference>
<protein>
    <submittedName>
        <fullName evidence="2">MarR family transcriptional regulator</fullName>
    </submittedName>
</protein>
<dbReference type="PROSITE" id="PS50995">
    <property type="entry name" value="HTH_MARR_2"/>
    <property type="match status" value="1"/>
</dbReference>
<dbReference type="PANTHER" id="PTHR33164:SF104">
    <property type="entry name" value="TRANSCRIPTIONAL REGULATORY PROTEIN"/>
    <property type="match status" value="1"/>
</dbReference>
<dbReference type="EMBL" id="RKMF01000009">
    <property type="protein sequence ID" value="ROZ62989.1"/>
    <property type="molecule type" value="Genomic_DNA"/>
</dbReference>
<dbReference type="Proteomes" id="UP000270616">
    <property type="component" value="Unassembled WGS sequence"/>
</dbReference>
<dbReference type="GO" id="GO:0006950">
    <property type="term" value="P:response to stress"/>
    <property type="evidence" value="ECO:0007669"/>
    <property type="project" value="TreeGrafter"/>
</dbReference>
<dbReference type="InterPro" id="IPR000835">
    <property type="entry name" value="HTH_MarR-typ"/>
</dbReference>
<dbReference type="PRINTS" id="PR00598">
    <property type="entry name" value="HTHMARR"/>
</dbReference>
<dbReference type="AlphaFoldDB" id="A0A3N3ZSP2"/>
<dbReference type="InterPro" id="IPR039422">
    <property type="entry name" value="MarR/SlyA-like"/>
</dbReference>
<dbReference type="Gene3D" id="1.10.10.10">
    <property type="entry name" value="Winged helix-like DNA-binding domain superfamily/Winged helix DNA-binding domain"/>
    <property type="match status" value="1"/>
</dbReference>
<evidence type="ECO:0000313" key="2">
    <source>
        <dbReference type="EMBL" id="ROZ62989.1"/>
    </source>
</evidence>
<feature type="domain" description="HTH marR-type" evidence="1">
    <location>
        <begin position="43"/>
        <end position="178"/>
    </location>
</feature>
<gene>
    <name evidence="2" type="ORF">EDL96_07675</name>
</gene>
<evidence type="ECO:0000259" key="1">
    <source>
        <dbReference type="PROSITE" id="PS50995"/>
    </source>
</evidence>
<keyword evidence="3" id="KW-1185">Reference proteome</keyword>